<keyword evidence="2" id="KW-1185">Reference proteome</keyword>
<comment type="caution">
    <text evidence="1">The sequence shown here is derived from an EMBL/GenBank/DDBJ whole genome shotgun (WGS) entry which is preliminary data.</text>
</comment>
<organism evidence="1 2">
    <name type="scientific">Brevibacillus antibioticus</name>
    <dbReference type="NCBI Taxonomy" id="2570228"/>
    <lineage>
        <taxon>Bacteria</taxon>
        <taxon>Bacillati</taxon>
        <taxon>Bacillota</taxon>
        <taxon>Bacilli</taxon>
        <taxon>Bacillales</taxon>
        <taxon>Paenibacillaceae</taxon>
        <taxon>Brevibacillus</taxon>
    </lineage>
</organism>
<dbReference type="Gene3D" id="3.90.550.10">
    <property type="entry name" value="Spore Coat Polysaccharide Biosynthesis Protein SpsA, Chain A"/>
    <property type="match status" value="1"/>
</dbReference>
<name>A0A4U2Y791_9BACL</name>
<dbReference type="RefSeq" id="WP_137029945.1">
    <property type="nucleotide sequence ID" value="NZ_SZNK01000001.1"/>
</dbReference>
<dbReference type="AlphaFoldDB" id="A0A4U2Y791"/>
<dbReference type="InterPro" id="IPR029044">
    <property type="entry name" value="Nucleotide-diphossugar_trans"/>
</dbReference>
<evidence type="ECO:0000313" key="2">
    <source>
        <dbReference type="Proteomes" id="UP000307841"/>
    </source>
</evidence>
<evidence type="ECO:0000313" key="1">
    <source>
        <dbReference type="EMBL" id="TKI56510.1"/>
    </source>
</evidence>
<accession>A0A4U2Y791</accession>
<reference evidence="1 2" key="1">
    <citation type="submission" date="2019-04" db="EMBL/GenBank/DDBJ databases">
        <title>Whole genome sequencing of Brevibacillus sp. TGS2-1.</title>
        <authorList>
            <person name="Choi A."/>
        </authorList>
    </citation>
    <scope>NUCLEOTIDE SEQUENCE [LARGE SCALE GENOMIC DNA]</scope>
    <source>
        <strain evidence="1 2">TGS2-1</strain>
    </source>
</reference>
<evidence type="ECO:0008006" key="3">
    <source>
        <dbReference type="Google" id="ProtNLM"/>
    </source>
</evidence>
<dbReference type="Proteomes" id="UP000307841">
    <property type="component" value="Unassembled WGS sequence"/>
</dbReference>
<gene>
    <name evidence="1" type="ORF">E8L90_14130</name>
</gene>
<proteinExistence type="predicted"/>
<dbReference type="OrthoDB" id="7299295at2"/>
<protein>
    <recommendedName>
        <fullName evidence="3">Glycosyl transferase</fullName>
    </recommendedName>
</protein>
<sequence>MVSLPIVFIHRTAEEHVGLCMQQAKYSNPSSRVILIGSPENKYLSAENTEHFLLSRFYQSAQAFSFVYKHSTSNTYEYNLFCFQRWFILRDFMRNQGIERCCYLDSDVMLFTDISKRYNEEFDDFTFEYTWTTVCDLEELNQFCDYATKFFRDPLHYETLLQFAKEMGDVPISDMVLFILFHNYALRRKATYGIVANGFFDHNLNCPFAPSCPQADSQDGKKQIYQKAGALFCKITGTTDYLPAHSLHFQGHAKAYIPFFGSQAIPNTDDFMFFDYATCKWVRVEP</sequence>
<dbReference type="EMBL" id="SZNK01000001">
    <property type="protein sequence ID" value="TKI56510.1"/>
    <property type="molecule type" value="Genomic_DNA"/>
</dbReference>